<dbReference type="GO" id="GO:0000725">
    <property type="term" value="P:recombinational repair"/>
    <property type="evidence" value="ECO:0007669"/>
    <property type="project" value="TreeGrafter"/>
</dbReference>
<name>A0A2T6BUD4_9BACL</name>
<gene>
    <name evidence="12" type="ORF">C8P63_1117</name>
</gene>
<evidence type="ECO:0000256" key="8">
    <source>
        <dbReference type="ARBA" id="ARBA00048988"/>
    </source>
</evidence>
<evidence type="ECO:0000256" key="6">
    <source>
        <dbReference type="ARBA" id="ARBA00034617"/>
    </source>
</evidence>
<keyword evidence="2" id="KW-0378">Hydrolase</keyword>
<dbReference type="Pfam" id="PF13538">
    <property type="entry name" value="UvrD_C_2"/>
    <property type="match status" value="1"/>
</dbReference>
<keyword evidence="13" id="KW-1185">Reference proteome</keyword>
<keyword evidence="5" id="KW-0413">Isomerase</keyword>
<evidence type="ECO:0000259" key="9">
    <source>
        <dbReference type="Pfam" id="PF00580"/>
    </source>
</evidence>
<evidence type="ECO:0000259" key="10">
    <source>
        <dbReference type="Pfam" id="PF13361"/>
    </source>
</evidence>
<dbReference type="InterPro" id="IPR000212">
    <property type="entry name" value="DNA_helicase_UvrD/REP"/>
</dbReference>
<dbReference type="EMBL" id="QBKR01000011">
    <property type="protein sequence ID" value="PTX59577.1"/>
    <property type="molecule type" value="Genomic_DNA"/>
</dbReference>
<feature type="domain" description="UvrD-like helicase ATP-binding" evidence="9">
    <location>
        <begin position="20"/>
        <end position="66"/>
    </location>
</feature>
<proteinExistence type="predicted"/>
<dbReference type="GO" id="GO:0003677">
    <property type="term" value="F:DNA binding"/>
    <property type="evidence" value="ECO:0007669"/>
    <property type="project" value="InterPro"/>
</dbReference>
<evidence type="ECO:0000313" key="13">
    <source>
        <dbReference type="Proteomes" id="UP000244240"/>
    </source>
</evidence>
<dbReference type="PANTHER" id="PTHR11070:SF17">
    <property type="entry name" value="DNA HELICASE IV"/>
    <property type="match status" value="1"/>
</dbReference>
<dbReference type="InterPro" id="IPR027417">
    <property type="entry name" value="P-loop_NTPase"/>
</dbReference>
<feature type="domain" description="UvrD-like helicase C-terminal" evidence="10">
    <location>
        <begin position="87"/>
        <end position="178"/>
    </location>
</feature>
<reference evidence="12 13" key="1">
    <citation type="submission" date="2018-04" db="EMBL/GenBank/DDBJ databases">
        <title>Genomic Encyclopedia of Archaeal and Bacterial Type Strains, Phase II (KMG-II): from individual species to whole genera.</title>
        <authorList>
            <person name="Goeker M."/>
        </authorList>
    </citation>
    <scope>NUCLEOTIDE SEQUENCE [LARGE SCALE GENOMIC DNA]</scope>
    <source>
        <strain evidence="12 13">DSM 45787</strain>
    </source>
</reference>
<feature type="domain" description="UvrD-like helicase C-terminal" evidence="11">
    <location>
        <begin position="196"/>
        <end position="244"/>
    </location>
</feature>
<dbReference type="InterPro" id="IPR027785">
    <property type="entry name" value="UvrD-like_helicase_C"/>
</dbReference>
<evidence type="ECO:0000256" key="5">
    <source>
        <dbReference type="ARBA" id="ARBA00023235"/>
    </source>
</evidence>
<evidence type="ECO:0000256" key="1">
    <source>
        <dbReference type="ARBA" id="ARBA00022741"/>
    </source>
</evidence>
<keyword evidence="3 12" id="KW-0347">Helicase</keyword>
<dbReference type="OrthoDB" id="9787585at2"/>
<evidence type="ECO:0000256" key="2">
    <source>
        <dbReference type="ARBA" id="ARBA00022801"/>
    </source>
</evidence>
<evidence type="ECO:0000256" key="4">
    <source>
        <dbReference type="ARBA" id="ARBA00022840"/>
    </source>
</evidence>
<keyword evidence="4" id="KW-0067">ATP-binding</keyword>
<evidence type="ECO:0000256" key="3">
    <source>
        <dbReference type="ARBA" id="ARBA00022806"/>
    </source>
</evidence>
<dbReference type="InterPro" id="IPR014017">
    <property type="entry name" value="DNA_helicase_UvrD-like_C"/>
</dbReference>
<dbReference type="Gene3D" id="3.40.50.300">
    <property type="entry name" value="P-loop containing nucleotide triphosphate hydrolases"/>
    <property type="match status" value="2"/>
</dbReference>
<comment type="catalytic activity">
    <reaction evidence="6">
        <text>Couples ATP hydrolysis with the unwinding of duplex DNA by translocating in the 3'-5' direction.</text>
        <dbReference type="EC" id="5.6.2.4"/>
    </reaction>
</comment>
<dbReference type="Pfam" id="PF13361">
    <property type="entry name" value="UvrD_C"/>
    <property type="match status" value="1"/>
</dbReference>
<dbReference type="GO" id="GO:0043138">
    <property type="term" value="F:3'-5' DNA helicase activity"/>
    <property type="evidence" value="ECO:0007669"/>
    <property type="project" value="UniProtKB-EC"/>
</dbReference>
<evidence type="ECO:0000313" key="12">
    <source>
        <dbReference type="EMBL" id="PTX59577.1"/>
    </source>
</evidence>
<dbReference type="GO" id="GO:0005829">
    <property type="term" value="C:cytosol"/>
    <property type="evidence" value="ECO:0007669"/>
    <property type="project" value="TreeGrafter"/>
</dbReference>
<organism evidence="12 13">
    <name type="scientific">Melghirimyces profundicolus</name>
    <dbReference type="NCBI Taxonomy" id="1242148"/>
    <lineage>
        <taxon>Bacteria</taxon>
        <taxon>Bacillati</taxon>
        <taxon>Bacillota</taxon>
        <taxon>Bacilli</taxon>
        <taxon>Bacillales</taxon>
        <taxon>Thermoactinomycetaceae</taxon>
        <taxon>Melghirimyces</taxon>
    </lineage>
</organism>
<dbReference type="InterPro" id="IPR014016">
    <property type="entry name" value="UvrD-like_ATP-bd"/>
</dbReference>
<dbReference type="Pfam" id="PF00580">
    <property type="entry name" value="UvrD-helicase"/>
    <property type="match status" value="1"/>
</dbReference>
<comment type="catalytic activity">
    <reaction evidence="8">
        <text>ATP + H2O = ADP + phosphate + H(+)</text>
        <dbReference type="Rhea" id="RHEA:13065"/>
        <dbReference type="ChEBI" id="CHEBI:15377"/>
        <dbReference type="ChEBI" id="CHEBI:15378"/>
        <dbReference type="ChEBI" id="CHEBI:30616"/>
        <dbReference type="ChEBI" id="CHEBI:43474"/>
        <dbReference type="ChEBI" id="CHEBI:456216"/>
        <dbReference type="EC" id="5.6.2.4"/>
    </reaction>
</comment>
<sequence>MVGDFALLYLKHRLHGIPNKRKIQHVVIDEAQDFSVFQIYALKEALGTSIFTILGDLAQGIHRYRGIGDWQEVIDYVFPEDRCQFRTLEKSYRTTVEIMECANEVIDRMEQPGVLPAQPVVRHGEKPRFKEFDTLEEGIHAIRDELNLAQANGYGNVAIIGRSLQECEKIQRALMTQTDFSVQLLTGEEKTRDVDVVLVPSHVVKGLEFDYVILVTWEESFSENELDLKLLYVSMTRPLHRLTVLARKNSFPLLNRLNPVTTSR</sequence>
<dbReference type="RefSeq" id="WP_108023342.1">
    <property type="nucleotide sequence ID" value="NZ_QBKR01000011.1"/>
</dbReference>
<dbReference type="Proteomes" id="UP000244240">
    <property type="component" value="Unassembled WGS sequence"/>
</dbReference>
<dbReference type="GO" id="GO:0016887">
    <property type="term" value="F:ATP hydrolysis activity"/>
    <property type="evidence" value="ECO:0007669"/>
    <property type="project" value="RHEA"/>
</dbReference>
<dbReference type="AlphaFoldDB" id="A0A2T6BUD4"/>
<accession>A0A2T6BUD4</accession>
<dbReference type="PANTHER" id="PTHR11070">
    <property type="entry name" value="UVRD / RECB / PCRA DNA HELICASE FAMILY MEMBER"/>
    <property type="match status" value="1"/>
</dbReference>
<evidence type="ECO:0000256" key="7">
    <source>
        <dbReference type="ARBA" id="ARBA00034808"/>
    </source>
</evidence>
<evidence type="ECO:0000259" key="11">
    <source>
        <dbReference type="Pfam" id="PF13538"/>
    </source>
</evidence>
<keyword evidence="1" id="KW-0547">Nucleotide-binding</keyword>
<dbReference type="EC" id="5.6.2.4" evidence="7"/>
<comment type="caution">
    <text evidence="12">The sequence shown here is derived from an EMBL/GenBank/DDBJ whole genome shotgun (WGS) entry which is preliminary data.</text>
</comment>
<dbReference type="SUPFAM" id="SSF52540">
    <property type="entry name" value="P-loop containing nucleoside triphosphate hydrolases"/>
    <property type="match status" value="1"/>
</dbReference>
<protein>
    <recommendedName>
        <fullName evidence="7">DNA 3'-5' helicase</fullName>
        <ecNumber evidence="7">5.6.2.4</ecNumber>
    </recommendedName>
</protein>
<dbReference type="GO" id="GO:0005524">
    <property type="term" value="F:ATP binding"/>
    <property type="evidence" value="ECO:0007669"/>
    <property type="project" value="UniProtKB-KW"/>
</dbReference>